<keyword evidence="4" id="KW-1185">Reference proteome</keyword>
<dbReference type="EMBL" id="JBHTGP010000001">
    <property type="protein sequence ID" value="MFD0683295.1"/>
    <property type="molecule type" value="Genomic_DNA"/>
</dbReference>
<reference evidence="4" key="1">
    <citation type="journal article" date="2019" name="Int. J. Syst. Evol. Microbiol.">
        <title>The Global Catalogue of Microorganisms (GCM) 10K type strain sequencing project: providing services to taxonomists for standard genome sequencing and annotation.</title>
        <authorList>
            <consortium name="The Broad Institute Genomics Platform"/>
            <consortium name="The Broad Institute Genome Sequencing Center for Infectious Disease"/>
            <person name="Wu L."/>
            <person name="Ma J."/>
        </authorList>
    </citation>
    <scope>NUCLEOTIDE SEQUENCE [LARGE SCALE GENOMIC DNA]</scope>
    <source>
        <strain evidence="4">JCM 9371</strain>
    </source>
</reference>
<name>A0ABW2XFV2_9ACTN</name>
<gene>
    <name evidence="3" type="ORF">ACFQZM_02200</name>
</gene>
<feature type="chain" id="PRO_5046990525" description="Secreted protein" evidence="2">
    <location>
        <begin position="34"/>
        <end position="249"/>
    </location>
</feature>
<feature type="region of interest" description="Disordered" evidence="1">
    <location>
        <begin position="53"/>
        <end position="87"/>
    </location>
</feature>
<evidence type="ECO:0000256" key="1">
    <source>
        <dbReference type="SAM" id="MobiDB-lite"/>
    </source>
</evidence>
<proteinExistence type="predicted"/>
<evidence type="ECO:0000313" key="3">
    <source>
        <dbReference type="EMBL" id="MFD0683295.1"/>
    </source>
</evidence>
<comment type="caution">
    <text evidence="3">The sequence shown here is derived from an EMBL/GenBank/DDBJ whole genome shotgun (WGS) entry which is preliminary data.</text>
</comment>
<evidence type="ECO:0008006" key="5">
    <source>
        <dbReference type="Google" id="ProtNLM"/>
    </source>
</evidence>
<organism evidence="3 4">
    <name type="scientific">Actinomadura fibrosa</name>
    <dbReference type="NCBI Taxonomy" id="111802"/>
    <lineage>
        <taxon>Bacteria</taxon>
        <taxon>Bacillati</taxon>
        <taxon>Actinomycetota</taxon>
        <taxon>Actinomycetes</taxon>
        <taxon>Streptosporangiales</taxon>
        <taxon>Thermomonosporaceae</taxon>
        <taxon>Actinomadura</taxon>
    </lineage>
</organism>
<evidence type="ECO:0000313" key="4">
    <source>
        <dbReference type="Proteomes" id="UP001597063"/>
    </source>
</evidence>
<evidence type="ECO:0000256" key="2">
    <source>
        <dbReference type="SAM" id="SignalP"/>
    </source>
</evidence>
<accession>A0ABW2XFV2</accession>
<keyword evidence="2" id="KW-0732">Signal</keyword>
<protein>
    <recommendedName>
        <fullName evidence="5">Secreted protein</fullName>
    </recommendedName>
</protein>
<dbReference type="RefSeq" id="WP_131763769.1">
    <property type="nucleotide sequence ID" value="NZ_CAACUY010000398.1"/>
</dbReference>
<sequence length="249" mass="24943">MSPHTSASRRAASAAVVATALTTPLLVTPSAQAAPCRGVPKHVICNNTSHVVGSSGGGGSGSGSGGGSGPFIPPPPEGLADNEAAGFVPVDGPAAPAAAPPSAFDLAVSAMAGTFLPSPKVRTAPADKTYIRMRTSLWVEGVEAKSTDPIGAPQVQATATPSKVVWNLGEKTIECTGLGTPKGTSCSYVYQRSSAGQPGGSWKITATVYWDVSYRCLAGGCAPGVLDPQQTTSAPTPLVVSEIQTNTGQ</sequence>
<feature type="signal peptide" evidence="2">
    <location>
        <begin position="1"/>
        <end position="33"/>
    </location>
</feature>
<feature type="compositionally biased region" description="Gly residues" evidence="1">
    <location>
        <begin position="54"/>
        <end position="69"/>
    </location>
</feature>
<dbReference type="Proteomes" id="UP001597063">
    <property type="component" value="Unassembled WGS sequence"/>
</dbReference>